<protein>
    <recommendedName>
        <fullName evidence="3">Antitoxin ParD4</fullName>
    </recommendedName>
</protein>
<dbReference type="Proteomes" id="UP000315471">
    <property type="component" value="Unassembled WGS sequence"/>
</dbReference>
<reference evidence="1 2" key="1">
    <citation type="submission" date="2019-02" db="EMBL/GenBank/DDBJ databases">
        <title>Deep-cultivation of Planctomycetes and their phenomic and genomic characterization uncovers novel biology.</title>
        <authorList>
            <person name="Wiegand S."/>
            <person name="Jogler M."/>
            <person name="Boedeker C."/>
            <person name="Pinto D."/>
            <person name="Vollmers J."/>
            <person name="Rivas-Marin E."/>
            <person name="Kohn T."/>
            <person name="Peeters S.H."/>
            <person name="Heuer A."/>
            <person name="Rast P."/>
            <person name="Oberbeckmann S."/>
            <person name="Bunk B."/>
            <person name="Jeske O."/>
            <person name="Meyerdierks A."/>
            <person name="Storesund J.E."/>
            <person name="Kallscheuer N."/>
            <person name="Luecker S."/>
            <person name="Lage O.M."/>
            <person name="Pohl T."/>
            <person name="Merkel B.J."/>
            <person name="Hornburger P."/>
            <person name="Mueller R.-W."/>
            <person name="Bruemmer F."/>
            <person name="Labrenz M."/>
            <person name="Spormann A.M."/>
            <person name="Op Den Camp H."/>
            <person name="Overmann J."/>
            <person name="Amann R."/>
            <person name="Jetten M.S.M."/>
            <person name="Mascher T."/>
            <person name="Medema M.H."/>
            <person name="Devos D.P."/>
            <person name="Kaster A.-K."/>
            <person name="Ovreas L."/>
            <person name="Rohde M."/>
            <person name="Galperin M.Y."/>
            <person name="Jogler C."/>
        </authorList>
    </citation>
    <scope>NUCLEOTIDE SEQUENCE [LARGE SCALE GENOMIC DNA]</scope>
    <source>
        <strain evidence="1 2">Q31b</strain>
    </source>
</reference>
<dbReference type="InterPro" id="IPR022789">
    <property type="entry name" value="ParD"/>
</dbReference>
<accession>A0A5C6DR87</accession>
<dbReference type="EMBL" id="SJPY01000007">
    <property type="protein sequence ID" value="TWU37516.1"/>
    <property type="molecule type" value="Genomic_DNA"/>
</dbReference>
<evidence type="ECO:0008006" key="3">
    <source>
        <dbReference type="Google" id="ProtNLM"/>
    </source>
</evidence>
<dbReference type="AlphaFoldDB" id="A0A5C6DR87"/>
<dbReference type="RefSeq" id="WP_146601502.1">
    <property type="nucleotide sequence ID" value="NZ_SJPY01000007.1"/>
</dbReference>
<comment type="caution">
    <text evidence="1">The sequence shown here is derived from an EMBL/GenBank/DDBJ whole genome shotgun (WGS) entry which is preliminary data.</text>
</comment>
<proteinExistence type="predicted"/>
<organism evidence="1 2">
    <name type="scientific">Novipirellula aureliae</name>
    <dbReference type="NCBI Taxonomy" id="2527966"/>
    <lineage>
        <taxon>Bacteria</taxon>
        <taxon>Pseudomonadati</taxon>
        <taxon>Planctomycetota</taxon>
        <taxon>Planctomycetia</taxon>
        <taxon>Pirellulales</taxon>
        <taxon>Pirellulaceae</taxon>
        <taxon>Novipirellula</taxon>
    </lineage>
</organism>
<gene>
    <name evidence="1" type="ORF">Q31b_43040</name>
</gene>
<sequence length="79" mass="8839">MIRHIPPDVQALIDAKMASGQYKNEAELLREALSSIDDFEEDVEAVQSAIKKWQGGDEGIPVDEAFELVRSRVEGEPNR</sequence>
<dbReference type="Gene3D" id="6.10.10.120">
    <property type="entry name" value="Antitoxin ParD1-like"/>
    <property type="match status" value="1"/>
</dbReference>
<dbReference type="OrthoDB" id="289566at2"/>
<evidence type="ECO:0000313" key="1">
    <source>
        <dbReference type="EMBL" id="TWU37516.1"/>
    </source>
</evidence>
<name>A0A5C6DR87_9BACT</name>
<evidence type="ECO:0000313" key="2">
    <source>
        <dbReference type="Proteomes" id="UP000315471"/>
    </source>
</evidence>
<dbReference type="InterPro" id="IPR038296">
    <property type="entry name" value="ParD_sf"/>
</dbReference>
<keyword evidence="2" id="KW-1185">Reference proteome</keyword>
<dbReference type="Pfam" id="PF03693">
    <property type="entry name" value="ParD_antitoxin"/>
    <property type="match status" value="1"/>
</dbReference>